<keyword evidence="3" id="KW-1185">Reference proteome</keyword>
<dbReference type="EMBL" id="WSRR01000043">
    <property type="protein sequence ID" value="MVX61980.1"/>
    <property type="molecule type" value="Genomic_DNA"/>
</dbReference>
<evidence type="ECO:0000313" key="2">
    <source>
        <dbReference type="EMBL" id="MVX61980.1"/>
    </source>
</evidence>
<organism evidence="2 3">
    <name type="scientific">Adlercreutzia mucosicola</name>
    <dbReference type="NCBI Taxonomy" id="580026"/>
    <lineage>
        <taxon>Bacteria</taxon>
        <taxon>Bacillati</taxon>
        <taxon>Actinomycetota</taxon>
        <taxon>Coriobacteriia</taxon>
        <taxon>Eggerthellales</taxon>
        <taxon>Eggerthellaceae</taxon>
        <taxon>Adlercreutzia</taxon>
    </lineage>
</organism>
<dbReference type="SUPFAM" id="SSF56059">
    <property type="entry name" value="Glutathione synthetase ATP-binding domain-like"/>
    <property type="match status" value="1"/>
</dbReference>
<evidence type="ECO:0000313" key="3">
    <source>
        <dbReference type="Proteomes" id="UP000463388"/>
    </source>
</evidence>
<accession>A0A6N8JSZ4</accession>
<feature type="compositionally biased region" description="Low complexity" evidence="1">
    <location>
        <begin position="468"/>
        <end position="482"/>
    </location>
</feature>
<dbReference type="RefSeq" id="WP_160347398.1">
    <property type="nucleotide sequence ID" value="NZ_WSRR01000043.1"/>
</dbReference>
<keyword evidence="2" id="KW-0436">Ligase</keyword>
<reference evidence="2 3" key="1">
    <citation type="submission" date="2019-12" db="EMBL/GenBank/DDBJ databases">
        <title>Microbes associate with the intestines of laboratory mice.</title>
        <authorList>
            <person name="Navarre W."/>
            <person name="Wong E."/>
        </authorList>
    </citation>
    <scope>NUCLEOTIDE SEQUENCE [LARGE SCALE GENOMIC DNA]</scope>
    <source>
        <strain evidence="2 3">NM66_B29</strain>
    </source>
</reference>
<feature type="region of interest" description="Disordered" evidence="1">
    <location>
        <begin position="468"/>
        <end position="489"/>
    </location>
</feature>
<gene>
    <name evidence="2" type="ORF">GKZ27_11055</name>
</gene>
<protein>
    <submittedName>
        <fullName evidence="2">Carboxylate--amine ligase</fullName>
    </submittedName>
</protein>
<name>A0A6N8JSZ4_9ACTN</name>
<dbReference type="Proteomes" id="UP000463388">
    <property type="component" value="Unassembled WGS sequence"/>
</dbReference>
<dbReference type="OrthoDB" id="9771802at2"/>
<dbReference type="GO" id="GO:0016874">
    <property type="term" value="F:ligase activity"/>
    <property type="evidence" value="ECO:0007669"/>
    <property type="project" value="UniProtKB-KW"/>
</dbReference>
<dbReference type="AlphaFoldDB" id="A0A6N8JSZ4"/>
<sequence>MTVSTRQLNEEYLALMPDGPKRAEEMRAARHYMEGSTAVMGGHVLNTSFLPKLLDEGSRRAMKAVAETMYGVLVKVIDAYRRDGDYRALFDFDERHERLIMLPCRDEALMPIARIDAFFNEDDGSMAFCEFNTDGASGMNENRETLASIRDTTAYERFARAHRVTDDNDRLFTGLVAQLTAFYLRDRDPAAGAPHFAVVDYLENAVVEEFKVYAPLFEAAGVRFSVYDIRDLVLTEDGLMSDRPLIGEAARPIDALWRRSVASDVLAHWDESGAFIEALETGRVELIGSFANSVVHDKRVFVVLRRPETLALLTAEERAVVERVIPFTDYLETGRVDMEQIKRERDRWIVKPTDMYGCIGVFAGRDFSAAEWDDVVERCRDGRTGKPYLVQEFCVPYGSPAWALRGSAGDCEAPPETMNNLSGLYLVGGRFAGVFSRLGPGPIILGKYGGLTAGTLWVDADWDEGTETTGAGAGRMAPAAAEAGKDGAA</sequence>
<comment type="caution">
    <text evidence="2">The sequence shown here is derived from an EMBL/GenBank/DDBJ whole genome shotgun (WGS) entry which is preliminary data.</text>
</comment>
<evidence type="ECO:0000256" key="1">
    <source>
        <dbReference type="SAM" id="MobiDB-lite"/>
    </source>
</evidence>
<proteinExistence type="predicted"/>